<comment type="caution">
    <text evidence="1">The sequence shown here is derived from an EMBL/GenBank/DDBJ whole genome shotgun (WGS) entry which is preliminary data.</text>
</comment>
<evidence type="ECO:0000313" key="1">
    <source>
        <dbReference type="EMBL" id="TWW10000.1"/>
    </source>
</evidence>
<keyword evidence="2" id="KW-1185">Reference proteome</keyword>
<name>A0A5C6M5E4_9PLAN</name>
<dbReference type="AlphaFoldDB" id="A0A5C6M5E4"/>
<accession>A0A5C6M5E4</accession>
<gene>
    <name evidence="1" type="ORF">E3A20_08690</name>
</gene>
<sequence length="331" mass="36258">MHDNAGLPGRLPSFGERVPGVQATPAEDLRFRGGHTIADLKFVNLYVGGDDCWSKSDIRQIDSAIAAAMADRNLNNVMMQYFNNRPITSVALPSHPLTGYRPSTMTQGDVERCVEYLYRRGFLQGYDLSATVFNFLLPRGTVLTDDPQLSATAMTQAAAQPGQPTLTAAVRAADEDQKSSPVPHADESSSLMGLGGYHGSIHIDGRPVYYTADVFSERLENGRFNGIPVFADPWKNVVATLYHELNEARTDPDVQDAIRHVGDPAAERYLGWTSDRGEECGDYPIDESRDLSTIVREVTLTDGSGKVPVQFQYSNAVHGPEGPIPEPHPLR</sequence>
<organism evidence="1 2">
    <name type="scientific">Planctomyces bekefii</name>
    <dbReference type="NCBI Taxonomy" id="1653850"/>
    <lineage>
        <taxon>Bacteria</taxon>
        <taxon>Pseudomonadati</taxon>
        <taxon>Planctomycetota</taxon>
        <taxon>Planctomycetia</taxon>
        <taxon>Planctomycetales</taxon>
        <taxon>Planctomycetaceae</taxon>
        <taxon>Planctomyces</taxon>
    </lineage>
</organism>
<protein>
    <submittedName>
        <fullName evidence="1">Uncharacterized protein</fullName>
    </submittedName>
</protein>
<evidence type="ECO:0000313" key="2">
    <source>
        <dbReference type="Proteomes" id="UP000321083"/>
    </source>
</evidence>
<dbReference type="Proteomes" id="UP000321083">
    <property type="component" value="Unassembled WGS sequence"/>
</dbReference>
<proteinExistence type="predicted"/>
<reference evidence="1 2" key="2">
    <citation type="submission" date="2019-08" db="EMBL/GenBank/DDBJ databases">
        <authorList>
            <person name="Henke P."/>
        </authorList>
    </citation>
    <scope>NUCLEOTIDE SEQUENCE [LARGE SCALE GENOMIC DNA]</scope>
    <source>
        <strain evidence="1">Phe10_nw2017</strain>
    </source>
</reference>
<dbReference type="EMBL" id="SRHE01000129">
    <property type="protein sequence ID" value="TWW10000.1"/>
    <property type="molecule type" value="Genomic_DNA"/>
</dbReference>
<reference evidence="1 2" key="1">
    <citation type="submission" date="2019-08" db="EMBL/GenBank/DDBJ databases">
        <title>100 year-old enigma solved: identification of Planctomyces bekefii, the type genus and species of the phylum Planctomycetes.</title>
        <authorList>
            <person name="Svetlana D.N."/>
            <person name="Overmann J."/>
        </authorList>
    </citation>
    <scope>NUCLEOTIDE SEQUENCE [LARGE SCALE GENOMIC DNA]</scope>
    <source>
        <strain evidence="1">Phe10_nw2017</strain>
    </source>
</reference>